<dbReference type="InterPro" id="IPR013858">
    <property type="entry name" value="Peptidase_M10B_C"/>
</dbReference>
<dbReference type="Proteomes" id="UP001315278">
    <property type="component" value="Unassembled WGS sequence"/>
</dbReference>
<dbReference type="InterPro" id="IPR044016">
    <property type="entry name" value="Big_13"/>
</dbReference>
<feature type="region of interest" description="Disordered" evidence="4">
    <location>
        <begin position="1836"/>
        <end position="1992"/>
    </location>
</feature>
<feature type="region of interest" description="Disordered" evidence="4">
    <location>
        <begin position="1730"/>
        <end position="1767"/>
    </location>
</feature>
<dbReference type="EMBL" id="JAFCJH010000056">
    <property type="protein sequence ID" value="MBR0800541.1"/>
    <property type="molecule type" value="Genomic_DNA"/>
</dbReference>
<feature type="compositionally biased region" description="Basic and acidic residues" evidence="4">
    <location>
        <begin position="1893"/>
        <end position="1917"/>
    </location>
</feature>
<dbReference type="InterPro" id="IPR013783">
    <property type="entry name" value="Ig-like_fold"/>
</dbReference>
<feature type="domain" description="Peptidase M10 serralysin C-terminal" evidence="5">
    <location>
        <begin position="1590"/>
        <end position="1645"/>
    </location>
</feature>
<dbReference type="RefSeq" id="WP_212494908.1">
    <property type="nucleotide sequence ID" value="NZ_JAFCJH010000056.1"/>
</dbReference>
<keyword evidence="3" id="KW-0677">Repeat</keyword>
<feature type="compositionally biased region" description="Polar residues" evidence="4">
    <location>
        <begin position="1732"/>
        <end position="1750"/>
    </location>
</feature>
<dbReference type="InterPro" id="IPR011049">
    <property type="entry name" value="Serralysin-like_metalloprot_C"/>
</dbReference>
<evidence type="ECO:0000259" key="6">
    <source>
        <dbReference type="Pfam" id="PF19077"/>
    </source>
</evidence>
<evidence type="ECO:0000256" key="4">
    <source>
        <dbReference type="SAM" id="MobiDB-lite"/>
    </source>
</evidence>
<dbReference type="Pfam" id="PF08548">
    <property type="entry name" value="Peptidase_M10_C"/>
    <property type="match status" value="1"/>
</dbReference>
<evidence type="ECO:0000259" key="5">
    <source>
        <dbReference type="Pfam" id="PF08548"/>
    </source>
</evidence>
<feature type="compositionally biased region" description="Polar residues" evidence="4">
    <location>
        <begin position="1836"/>
        <end position="1847"/>
    </location>
</feature>
<evidence type="ECO:0000256" key="2">
    <source>
        <dbReference type="ARBA" id="ARBA00022525"/>
    </source>
</evidence>
<evidence type="ECO:0000313" key="8">
    <source>
        <dbReference type="Proteomes" id="UP001315278"/>
    </source>
</evidence>
<feature type="domain" description="Bacterial Ig-like" evidence="6">
    <location>
        <begin position="429"/>
        <end position="508"/>
    </location>
</feature>
<evidence type="ECO:0000256" key="1">
    <source>
        <dbReference type="ARBA" id="ARBA00004613"/>
    </source>
</evidence>
<proteinExistence type="predicted"/>
<protein>
    <submittedName>
        <fullName evidence="7">FecR domain-containing protein</fullName>
    </submittedName>
</protein>
<comment type="caution">
    <text evidence="7">The sequence shown here is derived from an EMBL/GenBank/DDBJ whole genome shotgun (WGS) entry which is preliminary data.</text>
</comment>
<evidence type="ECO:0000313" key="7">
    <source>
        <dbReference type="EMBL" id="MBR0800541.1"/>
    </source>
</evidence>
<sequence length="2065" mass="207934">MLVVSGVESGDASTAALGQLHPALGDVIGNILTAIGHGTIRRANGTPVQVLAGDPVCPGDMIETAADGRIEIRFIDGTAFSLSGDTSVVVGGPARNSTIPLRSTLIEVTRGAFAFAGGELANTDPLTVETPFGSIRSRTQAGGFAMLSLAALTFSFVKEALAADPDVTFLDDDTITYKELHHGVFELTTKEANPRHIIVEDPGETVVLSRRGSSVSVDTVANTPAQMQALQMAQQAALDNYAKGWGSVGSSTPPSLNPGDLLQPINFFQPDPIHPLNLLPPLQTAIFQPIEVGQPTLAITSIGGQIDVAGDDIINAAKADAGIEIVGATTGVANGLIVKVFIIDGSDNIEFSGTAIVSNGSWAIVLSPEEAKALVDGIYTLKADVTNQFGNTAEASQPIRVDETPPTIAIDPVARSNVVNAETASAGFTIVGTATDAENGQPVTVRIIDSSGNVVDTFVTKLTDNTWSINVTSAEAKLLHDGSYTVTADVSDSAGNPAPEATQVIRVDETLPTVTWLPQAESGVEGAAIALGTIAASASSLPGNSVQSLVVSGIPIGAVLTDGTNSFVATSDDTSVDVRGWTLSNLKITPPNDTNFTLTVTATDQDANTSSASELVTVTPLAPTLNPVAAQGNENTAIALDLGATAQSLLGDASPNHLAALLVSDIPVGATLTDGSGHSFTATAGNTAEDVAGWNLSSLTITPPAEFEGNFTLAIAVNERDPEGDLSATVTATVLVKVNPVAEPPTISAPPTLTLNENANGVAIVGVSVGPLAEDSDDTVSATLAVSHGLLHVAGLDGVTVTGDDSGMLTLSGSAALVNALLAQLTYTPTTEYEGSDALRISVASSDGSNTYPGLATATTVITVNPVAEPPTACAPPTLTLNENANGVAIAGVSVGPLAEDSDDTVSATLAVSHGILHVAGLDGVTVTGDDSGMLTLSGSAALVNALLAQLTYTPTTEYEGSDTLRISVSSSDGSNTYPALATASTAITVNPVAEPPTASAPATLTLNENSTGVAIAGVSVGPLAEDSDDTVSATLAVSHGILHVAGLDGVTVTGDDSGMLTLSGSAALVNALLAQLTYTPTAEYEGSDTLRMSVTSSDGSDTYPGLATASTAITVNPVAEPPTASAPATITVVEHDDGDFDNDDKVRPIQIQGVVAGPAAEDADDTIRVLLTVAHGTLAVIAVAGVTEIANGSGYLTLSGTASEVNAALASLVYTPTEGFFGSDTLNVTVTSIDGTDIYPTPATAVTAITVTTESESLIVGGPAPTLDWSDAANWSAGVVPTLTISTFIGASALYTVIIDGIAQAASLTIPHGSAMTDITASGTLQLAGNLDVSDSGKLENDGRLEETASGTFIGPIINNGTIIVDQAVNLDVTGTITGNGKFSIGSGGTLEFAAGSKVAPGTTDSQTISFEQGAGKLIIDDWGKFAGVITGTDIGTQLTSTDLIDLTQLPFVGGSMSVSVSYNSGTNVSTMTFSDGNGANDVTLHLSGNYTGTAWTFTSINGGAGTEISDPPPNSGTITGHIAVATAAVTAASALPAPQTLASPLARLTGDGSPAATTTATGLWVPTPGSTGTASTLGTGNTLAGMIIVGLGANLPTGGSDTVFHSHAANSSATGFDTITNFVSGSDKIDLTSFGSFSSTILTLSPGSTSVPAHTIAWLYDGNANQALVYANPTDHAVGIGDSSLVAIHLPGVANLHSSDFALATTTAAPVVVSGDPIDHAATTHDDAVTSANHASGTTSTTQASPDTKVSYDAPLADGDNTTQAASIPTSFGAIDGPAMALPGGLTVELTQIAMTALMQPGFTFDPKPAFDNANPTPVAFTAVNSDWFAPSWSDWNDNPDTSPKNGGHDASHAGDVANAGNSHAHDVDADAVPDAAAPKTSTSSNGNGNDKSEGHGNKTPADDHGDGNGKDGNHHAMASDASGNTTPQHRGEASPPWQHKSVTTSNPEGPAVNDAAKPNEPPTSKGHHGDAAVTHGSQVNPEGGEASGSTDKAFVFKDAISTSKGSSVTDLAQFDATPAPSFDYKGNVPILASHTEDAIGLSPHDQHSNHGASVHVPHDLIL</sequence>
<reference evidence="8" key="1">
    <citation type="journal article" date="2021" name="ISME J.">
        <title>Evolutionary origin and ecological implication of a unique nif island in free-living Bradyrhizobium lineages.</title>
        <authorList>
            <person name="Tao J."/>
        </authorList>
    </citation>
    <scope>NUCLEOTIDE SEQUENCE [LARGE SCALE GENOMIC DNA]</scope>
    <source>
        <strain evidence="8">SZCCT0434</strain>
    </source>
</reference>
<organism evidence="7 8">
    <name type="scientific">Bradyrhizobium jicamae</name>
    <dbReference type="NCBI Taxonomy" id="280332"/>
    <lineage>
        <taxon>Bacteria</taxon>
        <taxon>Pseudomonadati</taxon>
        <taxon>Pseudomonadota</taxon>
        <taxon>Alphaproteobacteria</taxon>
        <taxon>Hyphomicrobiales</taxon>
        <taxon>Nitrobacteraceae</taxon>
        <taxon>Bradyrhizobium</taxon>
    </lineage>
</organism>
<keyword evidence="2" id="KW-0964">Secreted</keyword>
<comment type="subcellular location">
    <subcellularLocation>
        <location evidence="1">Secreted</location>
    </subcellularLocation>
</comment>
<dbReference type="NCBIfam" id="NF033510">
    <property type="entry name" value="Ca_tandemer"/>
    <property type="match status" value="2"/>
</dbReference>
<dbReference type="Gene3D" id="2.60.40.10">
    <property type="entry name" value="Immunoglobulins"/>
    <property type="match status" value="2"/>
</dbReference>
<dbReference type="Pfam" id="PF19077">
    <property type="entry name" value="Big_13"/>
    <property type="match status" value="1"/>
</dbReference>
<name>A0ABS5FUN3_9BRAD</name>
<dbReference type="Gene3D" id="2.150.10.10">
    <property type="entry name" value="Serralysin-like metalloprotease, C-terminal"/>
    <property type="match status" value="1"/>
</dbReference>
<keyword evidence="8" id="KW-1185">Reference proteome</keyword>
<evidence type="ECO:0000256" key="3">
    <source>
        <dbReference type="ARBA" id="ARBA00022737"/>
    </source>
</evidence>
<feature type="compositionally biased region" description="Polar residues" evidence="4">
    <location>
        <begin position="1882"/>
        <end position="1892"/>
    </location>
</feature>
<feature type="region of interest" description="Disordered" evidence="4">
    <location>
        <begin position="2043"/>
        <end position="2065"/>
    </location>
</feature>
<gene>
    <name evidence="7" type="ORF">JQ615_34780</name>
</gene>
<accession>A0ABS5FUN3</accession>